<organism evidence="1 2">
    <name type="scientific">Striga hermonthica</name>
    <name type="common">Purple witchweed</name>
    <name type="synonym">Buchnera hermonthica</name>
    <dbReference type="NCBI Taxonomy" id="68872"/>
    <lineage>
        <taxon>Eukaryota</taxon>
        <taxon>Viridiplantae</taxon>
        <taxon>Streptophyta</taxon>
        <taxon>Embryophyta</taxon>
        <taxon>Tracheophyta</taxon>
        <taxon>Spermatophyta</taxon>
        <taxon>Magnoliopsida</taxon>
        <taxon>eudicotyledons</taxon>
        <taxon>Gunneridae</taxon>
        <taxon>Pentapetalae</taxon>
        <taxon>asterids</taxon>
        <taxon>lamiids</taxon>
        <taxon>Lamiales</taxon>
        <taxon>Orobanchaceae</taxon>
        <taxon>Buchnereae</taxon>
        <taxon>Striga</taxon>
    </lineage>
</organism>
<accession>A0A9N7MR05</accession>
<reference evidence="1" key="1">
    <citation type="submission" date="2019-12" db="EMBL/GenBank/DDBJ databases">
        <authorList>
            <person name="Scholes J."/>
        </authorList>
    </citation>
    <scope>NUCLEOTIDE SEQUENCE</scope>
</reference>
<dbReference type="EMBL" id="CACSLK010007274">
    <property type="protein sequence ID" value="CAA0810884.1"/>
    <property type="molecule type" value="Genomic_DNA"/>
</dbReference>
<gene>
    <name evidence="1" type="ORF">SHERM_12329</name>
</gene>
<evidence type="ECO:0000313" key="2">
    <source>
        <dbReference type="Proteomes" id="UP001153555"/>
    </source>
</evidence>
<keyword evidence="2" id="KW-1185">Reference proteome</keyword>
<protein>
    <submittedName>
        <fullName evidence="1">DNAse I-like superfamily protein</fullName>
    </submittedName>
</protein>
<dbReference type="AlphaFoldDB" id="A0A9N7MR05"/>
<feature type="non-terminal residue" evidence="1">
    <location>
        <position position="1"/>
    </location>
</feature>
<dbReference type="Proteomes" id="UP001153555">
    <property type="component" value="Unassembled WGS sequence"/>
</dbReference>
<evidence type="ECO:0000313" key="1">
    <source>
        <dbReference type="EMBL" id="CAA0810884.1"/>
    </source>
</evidence>
<proteinExistence type="predicted"/>
<dbReference type="OrthoDB" id="1002598at2759"/>
<feature type="non-terminal residue" evidence="1">
    <location>
        <position position="239"/>
    </location>
</feature>
<sequence>LKRQRRKTSFHFDKRWLHKDGYSEVVARAWQIPVEGTPFFQIKEKIKNTRIALLIWSSTFQTQHQQQMEELTKKLETLNEIKTGDKWEEWINTKRELNKAHFQEELYWQQKAKHKWLREGDANTRFFHAYTLQRRKLNAITRLVSSQGTVFSSQKEIESHISDFYKSLFSTEGSWGGDTLLPLISPCQAVNLQKSAIFFSRNTPQNLQSAICRTLNGITAHKSTRYLGLPLGIGKSKRE</sequence>
<comment type="caution">
    <text evidence="1">The sequence shown here is derived from an EMBL/GenBank/DDBJ whole genome shotgun (WGS) entry which is preliminary data.</text>
</comment>
<name>A0A9N7MR05_STRHE</name>